<comment type="caution">
    <text evidence="3">The sequence shown here is derived from an EMBL/GenBank/DDBJ whole genome shotgun (WGS) entry which is preliminary data.</text>
</comment>
<accession>A0A9X3C4A4</accession>
<dbReference type="PANTHER" id="PTHR43399:SF4">
    <property type="entry name" value="CELL WALL-ASSOCIATED PROTEASE"/>
    <property type="match status" value="1"/>
</dbReference>
<dbReference type="InterPro" id="IPR051048">
    <property type="entry name" value="Peptidase_S8/S53_subtilisin"/>
</dbReference>
<organism evidence="3 4">
    <name type="scientific">Mycobacterium yunnanensis</name>
    <dbReference type="NCBI Taxonomy" id="368477"/>
    <lineage>
        <taxon>Bacteria</taxon>
        <taxon>Bacillati</taxon>
        <taxon>Actinomycetota</taxon>
        <taxon>Actinomycetes</taxon>
        <taxon>Mycobacteriales</taxon>
        <taxon>Mycobacteriaceae</taxon>
        <taxon>Mycobacterium</taxon>
    </lineage>
</organism>
<reference evidence="3" key="1">
    <citation type="submission" date="2020-07" db="EMBL/GenBank/DDBJ databases">
        <authorList>
            <person name="Pettersson B.M.F."/>
            <person name="Behra P.R.K."/>
            <person name="Ramesh M."/>
            <person name="Das S."/>
            <person name="Dasgupta S."/>
            <person name="Kirsebom L.A."/>
        </authorList>
    </citation>
    <scope>NUCLEOTIDE SEQUENCE</scope>
    <source>
        <strain evidence="3">DSM 44838</strain>
    </source>
</reference>
<dbReference type="Gene3D" id="2.60.120.380">
    <property type="match status" value="1"/>
</dbReference>
<dbReference type="EMBL" id="JACKVK010000011">
    <property type="protein sequence ID" value="MCV7423337.1"/>
    <property type="molecule type" value="Genomic_DNA"/>
</dbReference>
<dbReference type="SUPFAM" id="SSF49785">
    <property type="entry name" value="Galactose-binding domain-like"/>
    <property type="match status" value="1"/>
</dbReference>
<evidence type="ECO:0000313" key="3">
    <source>
        <dbReference type="EMBL" id="MCV7423337.1"/>
    </source>
</evidence>
<evidence type="ECO:0000313" key="4">
    <source>
        <dbReference type="Proteomes" id="UP001141629"/>
    </source>
</evidence>
<dbReference type="CDD" id="cd04842">
    <property type="entry name" value="Peptidases_S8_Kp43_protease"/>
    <property type="match status" value="1"/>
</dbReference>
<dbReference type="GO" id="GO:0004252">
    <property type="term" value="F:serine-type endopeptidase activity"/>
    <property type="evidence" value="ECO:0007669"/>
    <property type="project" value="InterPro"/>
</dbReference>
<evidence type="ECO:0000259" key="2">
    <source>
        <dbReference type="Pfam" id="PF00082"/>
    </source>
</evidence>
<dbReference type="InterPro" id="IPR008979">
    <property type="entry name" value="Galactose-bd-like_sf"/>
</dbReference>
<dbReference type="InterPro" id="IPR036852">
    <property type="entry name" value="Peptidase_S8/S53_dom_sf"/>
</dbReference>
<proteinExistence type="inferred from homology"/>
<dbReference type="Proteomes" id="UP001141629">
    <property type="component" value="Unassembled WGS sequence"/>
</dbReference>
<gene>
    <name evidence="3" type="ORF">H7K45_22550</name>
</gene>
<dbReference type="Gene3D" id="3.40.50.200">
    <property type="entry name" value="Peptidase S8/S53 domain"/>
    <property type="match status" value="1"/>
</dbReference>
<dbReference type="Pfam" id="PF00082">
    <property type="entry name" value="Peptidase_S8"/>
    <property type="match status" value="1"/>
</dbReference>
<name>A0A9X3C4A4_9MYCO</name>
<reference evidence="3" key="2">
    <citation type="journal article" date="2022" name="BMC Genomics">
        <title>Comparative genome analysis of mycobacteria focusing on tRNA and non-coding RNA.</title>
        <authorList>
            <person name="Behra P.R.K."/>
            <person name="Pettersson B.M.F."/>
            <person name="Ramesh M."/>
            <person name="Das S."/>
            <person name="Dasgupta S."/>
            <person name="Kirsebom L.A."/>
        </authorList>
    </citation>
    <scope>NUCLEOTIDE SEQUENCE</scope>
    <source>
        <strain evidence="3">DSM 44838</strain>
    </source>
</reference>
<sequence length="669" mass="69258">MTAFGADDRVSIAGNVIDPLVEQGRQREGNRTVPATNVAAWLVQFVNSLTALDIADCRSRFGLRLTDYVPPRGYVEALQPGVAERLQADPRIRAVMRLGSDQKLPAAVRAELEDNEPADPAPFDIVVFDSAVDTVLAQVNEMVAAADLIAVLDDRSRGGAFVLRVRGGSRLAATAASLDGVRWVQPVPEMVDDEADGCRVVGSSQAAARRRADIDAALGLSGTGQIVGIIDNGPLDLGHSFFRDPANPTPGDVHRKVVAIRNVTQTSPGKHATFTSCIAVGDDLAQPGTNPDRGVAWGARVVSGNRGDLKQSSMLSEFAAAAESGAFVHSNSWHSAPQGFCKPATYGQGSADVDAFCWLNEDHVIVGSSGNTGEEQGEPGTAKNALCVSAAAVGSGDEVGDGCNGPTADGRRKPDLMGVGCGVVSALIGTGNGIGPSAKCASSYAAPWVAGILVLVRQQLMEGRYRDGKTNTADGFVPTGALLRAVAISAAVASGQDVQAPSVARGWGLMDAAAAVGQKTPRLLVQARNSEGLAAGGSAVVDFDTEREGWLTVTLVWTEPPGAVGSDRCAVNHLDLAVATPTGDVYSGNRFVDGVSVVGQAVDTENNVQVVLLQAKAGRWKARITAVDVNVGPTQGFALVVCGAISDAAVATMTPPLIVRKTIPVLRKA</sequence>
<comment type="similarity">
    <text evidence="1">Belongs to the peptidase S8 family.</text>
</comment>
<dbReference type="AlphaFoldDB" id="A0A9X3C4A4"/>
<dbReference type="PANTHER" id="PTHR43399">
    <property type="entry name" value="SUBTILISIN-RELATED"/>
    <property type="match status" value="1"/>
</dbReference>
<dbReference type="RefSeq" id="WP_263998220.1">
    <property type="nucleotide sequence ID" value="NZ_JACKVK010000011.1"/>
</dbReference>
<dbReference type="SUPFAM" id="SSF52743">
    <property type="entry name" value="Subtilisin-like"/>
    <property type="match status" value="1"/>
</dbReference>
<evidence type="ECO:0000256" key="1">
    <source>
        <dbReference type="ARBA" id="ARBA00011073"/>
    </source>
</evidence>
<dbReference type="InterPro" id="IPR000209">
    <property type="entry name" value="Peptidase_S8/S53_dom"/>
</dbReference>
<keyword evidence="4" id="KW-1185">Reference proteome</keyword>
<feature type="domain" description="Peptidase S8/S53" evidence="2">
    <location>
        <begin position="222"/>
        <end position="491"/>
    </location>
</feature>
<dbReference type="InterPro" id="IPR034058">
    <property type="entry name" value="TagA/B/C/D_pept_dom"/>
</dbReference>
<dbReference type="GO" id="GO:0006508">
    <property type="term" value="P:proteolysis"/>
    <property type="evidence" value="ECO:0007669"/>
    <property type="project" value="InterPro"/>
</dbReference>
<protein>
    <submittedName>
        <fullName evidence="3">S8 family serine peptidase</fullName>
    </submittedName>
</protein>